<protein>
    <submittedName>
        <fullName evidence="1">Uncharacterized protein</fullName>
    </submittedName>
</protein>
<name>A0A9X3C7I1_9FLAO</name>
<dbReference type="EMBL" id="JAOZEW010000013">
    <property type="protein sequence ID" value="MCV9928543.1"/>
    <property type="molecule type" value="Genomic_DNA"/>
</dbReference>
<reference evidence="1" key="1">
    <citation type="submission" date="2022-10" db="EMBL/GenBank/DDBJ databases">
        <title>Two novel species of Flavobacterium.</title>
        <authorList>
            <person name="Liu Q."/>
            <person name="Xin Y.-H."/>
        </authorList>
    </citation>
    <scope>NUCLEOTIDE SEQUENCE</scope>
    <source>
        <strain evidence="1">LS1R49</strain>
    </source>
</reference>
<gene>
    <name evidence="1" type="ORF">OIU83_12820</name>
</gene>
<dbReference type="RefSeq" id="WP_264206655.1">
    <property type="nucleotide sequence ID" value="NZ_JAOZEW010000013.1"/>
</dbReference>
<sequence length="159" mass="16500">NAPLKGSLTGSGAISITNGTDILYADAVVRVNGGTKGQVLTSNGTDDSTWTTLSAAALKIAHVSGGGTLDFANDFTLINAVGFTGIVNFILPTPTDPVLIGKVYNIKRTDADSNAIVKIVAASGIIDVNDTEMTLGEASTVQLMLESVAPVRWLLVYKF</sequence>
<feature type="non-terminal residue" evidence="1">
    <location>
        <position position="1"/>
    </location>
</feature>
<accession>A0A9X3C7I1</accession>
<dbReference type="Proteomes" id="UP001151079">
    <property type="component" value="Unassembled WGS sequence"/>
</dbReference>
<organism evidence="1 2">
    <name type="scientific">Flavobacterium shii</name>
    <dbReference type="NCBI Taxonomy" id="2987687"/>
    <lineage>
        <taxon>Bacteria</taxon>
        <taxon>Pseudomonadati</taxon>
        <taxon>Bacteroidota</taxon>
        <taxon>Flavobacteriia</taxon>
        <taxon>Flavobacteriales</taxon>
        <taxon>Flavobacteriaceae</taxon>
        <taxon>Flavobacterium</taxon>
    </lineage>
</organism>
<evidence type="ECO:0000313" key="1">
    <source>
        <dbReference type="EMBL" id="MCV9928543.1"/>
    </source>
</evidence>
<proteinExistence type="predicted"/>
<evidence type="ECO:0000313" key="2">
    <source>
        <dbReference type="Proteomes" id="UP001151079"/>
    </source>
</evidence>
<keyword evidence="2" id="KW-1185">Reference proteome</keyword>
<dbReference type="AlphaFoldDB" id="A0A9X3C7I1"/>
<comment type="caution">
    <text evidence="1">The sequence shown here is derived from an EMBL/GenBank/DDBJ whole genome shotgun (WGS) entry which is preliminary data.</text>
</comment>